<dbReference type="Proteomes" id="UP000230750">
    <property type="component" value="Unassembled WGS sequence"/>
</dbReference>
<evidence type="ECO:0000256" key="1">
    <source>
        <dbReference type="ARBA" id="ARBA00004141"/>
    </source>
</evidence>
<comment type="subcellular location">
    <subcellularLocation>
        <location evidence="1">Membrane</location>
        <topology evidence="1">Multi-pass membrane protein</topology>
    </subcellularLocation>
</comment>
<dbReference type="Gene3D" id="1.20.1070.10">
    <property type="entry name" value="Rhodopsin 7-helix transmembrane proteins"/>
    <property type="match status" value="1"/>
</dbReference>
<feature type="chain" id="PRO_5013809054" evidence="7">
    <location>
        <begin position="33"/>
        <end position="929"/>
    </location>
</feature>
<evidence type="ECO:0000256" key="4">
    <source>
        <dbReference type="ARBA" id="ARBA00023136"/>
    </source>
</evidence>
<keyword evidence="4 6" id="KW-0472">Membrane</keyword>
<comment type="caution">
    <text evidence="9">The sequence shown here is derived from an EMBL/GenBank/DDBJ whole genome shotgun (WGS) entry which is preliminary data.</text>
</comment>
<feature type="transmembrane region" description="Helical" evidence="6">
    <location>
        <begin position="824"/>
        <end position="847"/>
    </location>
</feature>
<feature type="transmembrane region" description="Helical" evidence="6">
    <location>
        <begin position="692"/>
        <end position="717"/>
    </location>
</feature>
<keyword evidence="2 6" id="KW-0812">Transmembrane</keyword>
<evidence type="ECO:0000256" key="7">
    <source>
        <dbReference type="SAM" id="SignalP"/>
    </source>
</evidence>
<reference evidence="9 10" key="1">
    <citation type="journal article" date="2017" name="PLoS Biol.">
        <title>The sea cucumber genome provides insights into morphological evolution and visceral regeneration.</title>
        <authorList>
            <person name="Zhang X."/>
            <person name="Sun L."/>
            <person name="Yuan J."/>
            <person name="Sun Y."/>
            <person name="Gao Y."/>
            <person name="Zhang L."/>
            <person name="Li S."/>
            <person name="Dai H."/>
            <person name="Hamel J.F."/>
            <person name="Liu C."/>
            <person name="Yu Y."/>
            <person name="Liu S."/>
            <person name="Lin W."/>
            <person name="Guo K."/>
            <person name="Jin S."/>
            <person name="Xu P."/>
            <person name="Storey K.B."/>
            <person name="Huan P."/>
            <person name="Zhang T."/>
            <person name="Zhou Y."/>
            <person name="Zhang J."/>
            <person name="Lin C."/>
            <person name="Li X."/>
            <person name="Xing L."/>
            <person name="Huo D."/>
            <person name="Sun M."/>
            <person name="Wang L."/>
            <person name="Mercier A."/>
            <person name="Li F."/>
            <person name="Yang H."/>
            <person name="Xiang J."/>
        </authorList>
    </citation>
    <scope>NUCLEOTIDE SEQUENCE [LARGE SCALE GENOMIC DNA]</scope>
    <source>
        <strain evidence="9">Shaxun</strain>
        <tissue evidence="9">Muscle</tissue>
    </source>
</reference>
<proteinExistence type="predicted"/>
<keyword evidence="10" id="KW-1185">Reference proteome</keyword>
<feature type="signal peptide" evidence="7">
    <location>
        <begin position="1"/>
        <end position="32"/>
    </location>
</feature>
<dbReference type="GO" id="GO:0007166">
    <property type="term" value="P:cell surface receptor signaling pathway"/>
    <property type="evidence" value="ECO:0007669"/>
    <property type="project" value="InterPro"/>
</dbReference>
<feature type="compositionally biased region" description="Polar residues" evidence="5">
    <location>
        <begin position="894"/>
        <end position="907"/>
    </location>
</feature>
<protein>
    <submittedName>
        <fullName evidence="9">Putative EGF-like module-containing mucin-like hormone receptor-like 3</fullName>
    </submittedName>
</protein>
<dbReference type="CDD" id="cd15039">
    <property type="entry name" value="7tmB3_Methuselah-like"/>
    <property type="match status" value="1"/>
</dbReference>
<dbReference type="InterPro" id="IPR053231">
    <property type="entry name" value="GPCR_LN-TM7"/>
</dbReference>
<dbReference type="InterPro" id="IPR017981">
    <property type="entry name" value="GPCR_2-like_7TM"/>
</dbReference>
<dbReference type="EMBL" id="MRZV01000442">
    <property type="protein sequence ID" value="PIK49912.1"/>
    <property type="molecule type" value="Genomic_DNA"/>
</dbReference>
<dbReference type="OrthoDB" id="10051649at2759"/>
<organism evidence="9 10">
    <name type="scientific">Stichopus japonicus</name>
    <name type="common">Sea cucumber</name>
    <dbReference type="NCBI Taxonomy" id="307972"/>
    <lineage>
        <taxon>Eukaryota</taxon>
        <taxon>Metazoa</taxon>
        <taxon>Echinodermata</taxon>
        <taxon>Eleutherozoa</taxon>
        <taxon>Echinozoa</taxon>
        <taxon>Holothuroidea</taxon>
        <taxon>Aspidochirotacea</taxon>
        <taxon>Aspidochirotida</taxon>
        <taxon>Stichopodidae</taxon>
        <taxon>Apostichopus</taxon>
    </lineage>
</organism>
<keyword evidence="7" id="KW-0732">Signal</keyword>
<sequence>MFCNTFQSRLQLRLHIARPSLLVIICTLYSNASTHCSCHPACEIFRDCCYDTLQRYRDCSSGSEVTQFVTEILPNYREYFQCTTDVISANRYWLVSKCPASWTGVNQCDVRDNDTNTVIGGLNDHLAGVPVLSKNGVTFKNVYCALCHGEDLSGLSPWSFEAKSCDYTFYNETFGMNHSTVSVTDNILFLTEHCASVQFHPPTDHQKYALSIIPCHLANTEMIDTCEESEDIERAIASNCSIVSAPIHVVGKTFKNKFCSQCYWSHIGVQIMISEFCSPSINVDPMVKGPNFVPISITFNFGSSSTGASILVDNKQLIRTSITCDLDEVYDPFTSSCVPVMCQDGYYFQDGNCYLISNWTANFSGTCDQFFIKIITVMKTAETNTSLNRSCATHLETVSSCLMEILHCLHFNDDDVTCDVTNGNHYDSIEILTRTADIGKSLIKMTNTSMSSVLSRPIGCKYFDKLEISSRCIPEENSFDIICDRYQWLNETQWEITNGENSTISIMISNSNETLDISQVAIRHTFIFSSQNNIKPQHIISLQKCRFQFNELKKCTYLALNSSLFARSPNDSEVLVYLPDPSYIFSPDSYRKLKDGHIQVCNFLQQTGYSFFPRYSNVQTIMSTVGTSLSLLALSMTLLTYCLFPTLRKRRASILIMTLCGCLILAQLLLLSAGVTTENPTLCSIVSSVGHFFWLTAFSTTSVLGVTMVQTFSIGNAATRNESLSTRSIYVLLISCFGLPVAISGALYLLYLIDNEPHRITYGSSVGCWIGGPKVNLYAFGIPVGISLAMNLICFAMVSVSICNQKRKSLHIRKNKEDSQLRDLLIYTKIFFILGLTWISGFVAALVNEQWTWYLFIIFTSLQGMFIFIAFTVKSQIWNMWSKLLGIKRDASSTGSSHLEQVGSNPRKTAETSDEGPIKNVSSSTHVVC</sequence>
<evidence type="ECO:0000256" key="6">
    <source>
        <dbReference type="SAM" id="Phobius"/>
    </source>
</evidence>
<dbReference type="InterPro" id="IPR000832">
    <property type="entry name" value="GPCR_2_secretin-like"/>
</dbReference>
<evidence type="ECO:0000259" key="8">
    <source>
        <dbReference type="PROSITE" id="PS50261"/>
    </source>
</evidence>
<dbReference type="PANTHER" id="PTHR45902">
    <property type="entry name" value="LATROPHILIN RECEPTOR-LIKE PROTEIN A"/>
    <property type="match status" value="1"/>
</dbReference>
<dbReference type="PANTHER" id="PTHR45902:SF1">
    <property type="entry name" value="LATROPHILIN RECEPTOR-LIKE PROTEIN A"/>
    <property type="match status" value="1"/>
</dbReference>
<evidence type="ECO:0000256" key="2">
    <source>
        <dbReference type="ARBA" id="ARBA00022692"/>
    </source>
</evidence>
<feature type="transmembrane region" description="Helical" evidence="6">
    <location>
        <begin position="777"/>
        <end position="803"/>
    </location>
</feature>
<feature type="domain" description="G-protein coupled receptors family 2 profile 2" evidence="8">
    <location>
        <begin position="619"/>
        <end position="875"/>
    </location>
</feature>
<keyword evidence="9" id="KW-0675">Receptor</keyword>
<accession>A0A2G8KPH1</accession>
<feature type="compositionally biased region" description="Polar residues" evidence="5">
    <location>
        <begin position="920"/>
        <end position="929"/>
    </location>
</feature>
<dbReference type="Pfam" id="PF00002">
    <property type="entry name" value="7tm_2"/>
    <property type="match status" value="1"/>
</dbReference>
<dbReference type="GO" id="GO:0004930">
    <property type="term" value="F:G protein-coupled receptor activity"/>
    <property type="evidence" value="ECO:0007669"/>
    <property type="project" value="InterPro"/>
</dbReference>
<dbReference type="PROSITE" id="PS50261">
    <property type="entry name" value="G_PROTEIN_RECEP_F2_4"/>
    <property type="match status" value="1"/>
</dbReference>
<evidence type="ECO:0000256" key="5">
    <source>
        <dbReference type="SAM" id="MobiDB-lite"/>
    </source>
</evidence>
<feature type="region of interest" description="Disordered" evidence="5">
    <location>
        <begin position="894"/>
        <end position="929"/>
    </location>
</feature>
<name>A0A2G8KPH1_STIJA</name>
<feature type="transmembrane region" description="Helical" evidence="6">
    <location>
        <begin position="654"/>
        <end position="672"/>
    </location>
</feature>
<dbReference type="GO" id="GO:0016020">
    <property type="term" value="C:membrane"/>
    <property type="evidence" value="ECO:0007669"/>
    <property type="project" value="UniProtKB-SubCell"/>
</dbReference>
<feature type="transmembrane region" description="Helical" evidence="6">
    <location>
        <begin position="729"/>
        <end position="753"/>
    </location>
</feature>
<gene>
    <name evidence="9" type="ORF">BSL78_13234</name>
</gene>
<evidence type="ECO:0000313" key="9">
    <source>
        <dbReference type="EMBL" id="PIK49912.1"/>
    </source>
</evidence>
<dbReference type="AlphaFoldDB" id="A0A2G8KPH1"/>
<keyword evidence="3 6" id="KW-1133">Transmembrane helix</keyword>
<evidence type="ECO:0000256" key="3">
    <source>
        <dbReference type="ARBA" id="ARBA00022989"/>
    </source>
</evidence>
<evidence type="ECO:0000313" key="10">
    <source>
        <dbReference type="Proteomes" id="UP000230750"/>
    </source>
</evidence>
<feature type="transmembrane region" description="Helical" evidence="6">
    <location>
        <begin position="621"/>
        <end position="642"/>
    </location>
</feature>
<feature type="transmembrane region" description="Helical" evidence="6">
    <location>
        <begin position="853"/>
        <end position="873"/>
    </location>
</feature>